<gene>
    <name evidence="2" type="ORF">AAW51_4515</name>
</gene>
<dbReference type="GO" id="GO:0004096">
    <property type="term" value="F:catalase activity"/>
    <property type="evidence" value="ECO:0007669"/>
    <property type="project" value="InterPro"/>
</dbReference>
<dbReference type="PROSITE" id="PS51402">
    <property type="entry name" value="CATALASE_3"/>
    <property type="match status" value="1"/>
</dbReference>
<dbReference type="CDD" id="cd08152">
    <property type="entry name" value="y4iL_like"/>
    <property type="match status" value="1"/>
</dbReference>
<accession>A0A0G3BUY8</accession>
<sequence length="368" mass="41115">MPQAQQPLQYVRYSDQIETRQADEEELIDKIVASMGRVNRKVFDRHRHATRDAHAKSHGVLKGELIVYDGLPEPLRQGVFAAARRYPVVARLSSAPGDILSDRVPSPRGMALKLIGVDGPRLLPGRGEARTQDFLLVNHPVIPFGHVHAYWEVQQTMEKHADNPELVRRAVAALARGAGKVADLLHVDHPTLEAVGSPDLHPLGDTYYSMAALRYGDYVAKVSAAPLSENVKRLAGQHVNGDGDSLLRDLVVDFFAAQGAEYELRVQLCTDVQRMPIEDASVVWPESDSPYLPVGKLVFPAQPAYSPARRVYADDVLSFNPWHGIEAHRPLGSIMRVRIKAYEMSSRFRHEMNVRERVEPRSIDEIPD</sequence>
<dbReference type="PATRIC" id="fig|413882.6.peg.4723"/>
<dbReference type="STRING" id="413882.AAW51_4515"/>
<keyword evidence="3" id="KW-1185">Reference proteome</keyword>
<dbReference type="PANTHER" id="PTHR36195:SF4">
    <property type="entry name" value="DOMAIN PROTEIN, PUTATIVE (AFU_ORTHOLOGUE AFUA_5G01990)-RELATED"/>
    <property type="match status" value="1"/>
</dbReference>
<organism evidence="2 3">
    <name type="scientific">Caldimonas brevitalea</name>
    <dbReference type="NCBI Taxonomy" id="413882"/>
    <lineage>
        <taxon>Bacteria</taxon>
        <taxon>Pseudomonadati</taxon>
        <taxon>Pseudomonadota</taxon>
        <taxon>Betaproteobacteria</taxon>
        <taxon>Burkholderiales</taxon>
        <taxon>Sphaerotilaceae</taxon>
        <taxon>Caldimonas</taxon>
    </lineage>
</organism>
<dbReference type="GO" id="GO:0020037">
    <property type="term" value="F:heme binding"/>
    <property type="evidence" value="ECO:0007669"/>
    <property type="project" value="InterPro"/>
</dbReference>
<dbReference type="Gene3D" id="2.40.180.10">
    <property type="entry name" value="Catalase core domain"/>
    <property type="match status" value="1"/>
</dbReference>
<dbReference type="EMBL" id="CP011371">
    <property type="protein sequence ID" value="AKJ31206.1"/>
    <property type="molecule type" value="Genomic_DNA"/>
</dbReference>
<dbReference type="KEGG" id="pbh:AAW51_4515"/>
<evidence type="ECO:0000313" key="3">
    <source>
        <dbReference type="Proteomes" id="UP000035352"/>
    </source>
</evidence>
<dbReference type="RefSeq" id="WP_047196390.1">
    <property type="nucleotide sequence ID" value="NZ_CP011371.1"/>
</dbReference>
<dbReference type="OrthoDB" id="336698at2"/>
<evidence type="ECO:0000256" key="1">
    <source>
        <dbReference type="ARBA" id="ARBA00002974"/>
    </source>
</evidence>
<dbReference type="Proteomes" id="UP000035352">
    <property type="component" value="Chromosome"/>
</dbReference>
<dbReference type="SUPFAM" id="SSF56634">
    <property type="entry name" value="Heme-dependent catalase-like"/>
    <property type="match status" value="1"/>
</dbReference>
<dbReference type="AlphaFoldDB" id="A0A0G3BUY8"/>
<reference evidence="2 3" key="1">
    <citation type="submission" date="2015-05" db="EMBL/GenBank/DDBJ databases">
        <authorList>
            <person name="Tang B."/>
            <person name="Yu Y."/>
        </authorList>
    </citation>
    <scope>NUCLEOTIDE SEQUENCE [LARGE SCALE GENOMIC DNA]</scope>
    <source>
        <strain evidence="2 3">DSM 7029</strain>
    </source>
</reference>
<dbReference type="InterPro" id="IPR020835">
    <property type="entry name" value="Catalase_sf"/>
</dbReference>
<comment type="function">
    <text evidence="1">Decomposes hydrogen peroxide into water and oxygen; serves to protect cells from the toxic effects of hydrogen peroxide.</text>
</comment>
<protein>
    <submittedName>
        <fullName evidence="2">Catalase</fullName>
    </submittedName>
</protein>
<dbReference type="PANTHER" id="PTHR36195">
    <property type="entry name" value="DOMAIN PROTEIN, PUTATIVE (AFU_ORTHOLOGUE AFUA_5G01990)-RELATED-RELATED"/>
    <property type="match status" value="1"/>
</dbReference>
<evidence type="ECO:0000313" key="2">
    <source>
        <dbReference type="EMBL" id="AKJ31206.1"/>
    </source>
</evidence>
<name>A0A0G3BUY8_9BURK</name>
<dbReference type="GO" id="GO:0006979">
    <property type="term" value="P:response to oxidative stress"/>
    <property type="evidence" value="ECO:0007669"/>
    <property type="project" value="InterPro"/>
</dbReference>
<proteinExistence type="predicted"/>
<dbReference type="InterPro" id="IPR018028">
    <property type="entry name" value="Catalase"/>
</dbReference>